<dbReference type="SUPFAM" id="SSF48403">
    <property type="entry name" value="Ankyrin repeat"/>
    <property type="match status" value="1"/>
</dbReference>
<evidence type="ECO:0000256" key="4">
    <source>
        <dbReference type="SAM" id="Coils"/>
    </source>
</evidence>
<dbReference type="PROSITE" id="PS50297">
    <property type="entry name" value="ANK_REP_REGION"/>
    <property type="match status" value="5"/>
</dbReference>
<name>A0A7E6EHW2_9MOLL</name>
<evidence type="ECO:0000313" key="6">
    <source>
        <dbReference type="Proteomes" id="UP000515154"/>
    </source>
</evidence>
<dbReference type="Pfam" id="PF12796">
    <property type="entry name" value="Ank_2"/>
    <property type="match status" value="2"/>
</dbReference>
<evidence type="ECO:0000256" key="2">
    <source>
        <dbReference type="ARBA" id="ARBA00023043"/>
    </source>
</evidence>
<dbReference type="Gene3D" id="1.25.40.20">
    <property type="entry name" value="Ankyrin repeat-containing domain"/>
    <property type="match status" value="3"/>
</dbReference>
<dbReference type="AlphaFoldDB" id="A0A7E6EHW2"/>
<dbReference type="InterPro" id="IPR036770">
    <property type="entry name" value="Ankyrin_rpt-contain_sf"/>
</dbReference>
<protein>
    <submittedName>
        <fullName evidence="7">Serine/threonine-protein phosphatase 6 regulatory ankyrin repeat subunit C-like isoform X2</fullName>
    </submittedName>
</protein>
<evidence type="ECO:0000256" key="5">
    <source>
        <dbReference type="SAM" id="MobiDB-lite"/>
    </source>
</evidence>
<feature type="repeat" description="ANK" evidence="3">
    <location>
        <begin position="56"/>
        <end position="89"/>
    </location>
</feature>
<accession>A0A7E6EHW2</accession>
<keyword evidence="6" id="KW-1185">Reference proteome</keyword>
<dbReference type="Proteomes" id="UP000515154">
    <property type="component" value="Unplaced"/>
</dbReference>
<evidence type="ECO:0000313" key="7">
    <source>
        <dbReference type="RefSeq" id="XP_036354565.1"/>
    </source>
</evidence>
<keyword evidence="1" id="KW-0677">Repeat</keyword>
<feature type="region of interest" description="Disordered" evidence="5">
    <location>
        <begin position="1"/>
        <end position="34"/>
    </location>
</feature>
<feature type="coiled-coil region" evidence="4">
    <location>
        <begin position="1"/>
        <end position="34"/>
    </location>
</feature>
<keyword evidence="4" id="KW-0175">Coiled coil</keyword>
<feature type="repeat" description="ANK" evidence="3">
    <location>
        <begin position="160"/>
        <end position="193"/>
    </location>
</feature>
<feature type="repeat" description="ANK" evidence="3">
    <location>
        <begin position="91"/>
        <end position="123"/>
    </location>
</feature>
<feature type="repeat" description="ANK" evidence="3">
    <location>
        <begin position="228"/>
        <end position="260"/>
    </location>
</feature>
<organism evidence="6 7">
    <name type="scientific">Octopus sinensis</name>
    <name type="common">East Asian common octopus</name>
    <dbReference type="NCBI Taxonomy" id="2607531"/>
    <lineage>
        <taxon>Eukaryota</taxon>
        <taxon>Metazoa</taxon>
        <taxon>Spiralia</taxon>
        <taxon>Lophotrochozoa</taxon>
        <taxon>Mollusca</taxon>
        <taxon>Cephalopoda</taxon>
        <taxon>Coleoidea</taxon>
        <taxon>Octopodiformes</taxon>
        <taxon>Octopoda</taxon>
        <taxon>Incirrata</taxon>
        <taxon>Octopodidae</taxon>
        <taxon>Octopus</taxon>
    </lineage>
</organism>
<evidence type="ECO:0000256" key="1">
    <source>
        <dbReference type="ARBA" id="ARBA00022737"/>
    </source>
</evidence>
<keyword evidence="2 3" id="KW-0040">ANK repeat</keyword>
<dbReference type="InterPro" id="IPR050776">
    <property type="entry name" value="Ank_Repeat/CDKN_Inhibitor"/>
</dbReference>
<dbReference type="RefSeq" id="XP_036354565.1">
    <property type="nucleotide sequence ID" value="XM_036498672.1"/>
</dbReference>
<dbReference type="PROSITE" id="PS50088">
    <property type="entry name" value="ANK_REPEAT"/>
    <property type="match status" value="5"/>
</dbReference>
<reference evidence="7" key="1">
    <citation type="submission" date="2025-08" db="UniProtKB">
        <authorList>
            <consortium name="RefSeq"/>
        </authorList>
    </citation>
    <scope>IDENTIFICATION</scope>
</reference>
<dbReference type="InterPro" id="IPR002110">
    <property type="entry name" value="Ankyrin_rpt"/>
</dbReference>
<gene>
    <name evidence="7" type="primary">LOC115227609</name>
</gene>
<sequence length="346" mass="38499">MKEGDRERKKERKRKENEKESERQREKRERERENGISLFHMSSLSSLQINKPIDGLGTTPLIFACREGADRRIIEILIKAGPELGAKDNWGGCTALHWAVLRKHLQAVELLLSRGSNVNEKINCGYTPLHLAASSSPEWTDGVKAIMKQQAVEVNPRDVNGQTPLHLACSQGYFHTVDLLLGHNGIDANVVANNGDTPLHKAVRGRNYKVVCAMLKQGSVQLDIQNNQKRTPLLEAVSQGHLGMTHLLIALGADINAVDGEGNSCLHLAMATEVFNSEDAPLDLLNECCTALKMKKKRRLSGVVVARYLASQGADFHHRNNNNNTPLDLIKDRNLRKKFKTFSTPQ</sequence>
<feature type="repeat" description="ANK" evidence="3">
    <location>
        <begin position="194"/>
        <end position="227"/>
    </location>
</feature>
<dbReference type="PANTHER" id="PTHR24201">
    <property type="entry name" value="ANK_REP_REGION DOMAIN-CONTAINING PROTEIN"/>
    <property type="match status" value="1"/>
</dbReference>
<proteinExistence type="predicted"/>
<dbReference type="SMART" id="SM00248">
    <property type="entry name" value="ANK"/>
    <property type="match status" value="7"/>
</dbReference>
<evidence type="ECO:0000256" key="3">
    <source>
        <dbReference type="PROSITE-ProRule" id="PRU00023"/>
    </source>
</evidence>
<dbReference type="PRINTS" id="PR01415">
    <property type="entry name" value="ANKYRIN"/>
</dbReference>